<dbReference type="PANTHER" id="PTHR11839">
    <property type="entry name" value="UDP/ADP-SUGAR PYROPHOSPHATASE"/>
    <property type="match status" value="1"/>
</dbReference>
<dbReference type="CDD" id="cd24155">
    <property type="entry name" value="NUDIX_ADPRase"/>
    <property type="match status" value="1"/>
</dbReference>
<evidence type="ECO:0000256" key="7">
    <source>
        <dbReference type="ARBA" id="ARBA00022842"/>
    </source>
</evidence>
<evidence type="ECO:0000259" key="13">
    <source>
        <dbReference type="PROSITE" id="PS51462"/>
    </source>
</evidence>
<dbReference type="PROSITE" id="PS00893">
    <property type="entry name" value="NUDIX_BOX"/>
    <property type="match status" value="1"/>
</dbReference>
<reference evidence="14 15" key="1">
    <citation type="submission" date="2023-08" db="EMBL/GenBank/DDBJ databases">
        <authorList>
            <person name="Park J.-S."/>
        </authorList>
    </citation>
    <scope>NUCLEOTIDE SEQUENCE [LARGE SCALE GENOMIC DNA]</scope>
    <source>
        <strain evidence="14 15">2205BS29-5</strain>
    </source>
</reference>
<comment type="catalytic activity">
    <reaction evidence="12">
        <text>ADP-D-ribose + H2O = D-ribose 5-phosphate + AMP + 2 H(+)</text>
        <dbReference type="Rhea" id="RHEA:10412"/>
        <dbReference type="ChEBI" id="CHEBI:15377"/>
        <dbReference type="ChEBI" id="CHEBI:15378"/>
        <dbReference type="ChEBI" id="CHEBI:57967"/>
        <dbReference type="ChEBI" id="CHEBI:78346"/>
        <dbReference type="ChEBI" id="CHEBI:456215"/>
        <dbReference type="EC" id="3.6.1.13"/>
    </reaction>
</comment>
<evidence type="ECO:0000256" key="3">
    <source>
        <dbReference type="ARBA" id="ARBA00012453"/>
    </source>
</evidence>
<evidence type="ECO:0000313" key="15">
    <source>
        <dbReference type="Proteomes" id="UP001224997"/>
    </source>
</evidence>
<evidence type="ECO:0000313" key="14">
    <source>
        <dbReference type="EMBL" id="MDP5307899.1"/>
    </source>
</evidence>
<keyword evidence="7" id="KW-0460">Magnesium</keyword>
<comment type="cofactor">
    <cofactor evidence="1">
        <name>Mg(2+)</name>
        <dbReference type="ChEBI" id="CHEBI:18420"/>
    </cofactor>
</comment>
<dbReference type="Proteomes" id="UP001224997">
    <property type="component" value="Unassembled WGS sequence"/>
</dbReference>
<dbReference type="EMBL" id="JAVAMQ010000010">
    <property type="protein sequence ID" value="MDP5307899.1"/>
    <property type="molecule type" value="Genomic_DNA"/>
</dbReference>
<feature type="domain" description="Nudix hydrolase" evidence="13">
    <location>
        <begin position="204"/>
        <end position="344"/>
    </location>
</feature>
<sequence length="362" mass="38389">MSRRVLLAGPLADPRMMAAIGLRPGEAGRRLAGGLHGGRMAGIEAGGWPVLSAQGAGIMAVPVPATPRLSRYAAVMGLAMVETEAGPLLGVQPGGASEAADASGWQGDLAAGIAAELLDAPEDTDPATLAARLPMIGVWVQSRMRAAAGPVSGGDLVARRGAGDVLCHDRRTPFAGYFAVETWDLSHRTHEGGFSARVRREGFVMGDAVVVLPWDPQRDRVLLIEQFRFAPALRHDPQPWLLEPIAGRIDAGETVEDAARREALEEADLRLGRMFPAVNHYPSPGAITEYLHLFVGAADLPDGSVGIHGLDGEAEDIRGHLVTRARLSRMVRDGQISNGPLAMLSLWLDLRADEMARELAGS</sequence>
<organism evidence="14 15">
    <name type="scientific">Paracoccus spongiarum</name>
    <dbReference type="NCBI Taxonomy" id="3064387"/>
    <lineage>
        <taxon>Bacteria</taxon>
        <taxon>Pseudomonadati</taxon>
        <taxon>Pseudomonadota</taxon>
        <taxon>Alphaproteobacteria</taxon>
        <taxon>Rhodobacterales</taxon>
        <taxon>Paracoccaceae</taxon>
        <taxon>Paracoccus</taxon>
    </lineage>
</organism>
<comment type="caution">
    <text evidence="14">The sequence shown here is derived from an EMBL/GenBank/DDBJ whole genome shotgun (WGS) entry which is preliminary data.</text>
</comment>
<comment type="function">
    <text evidence="8">Acts on ADP-mannose and ADP-glucose as well as ADP-ribose. Prevents glycogen biosynthesis. The reaction catalyzed by this enzyme is a limiting step of the gluconeogenic process.</text>
</comment>
<evidence type="ECO:0000256" key="4">
    <source>
        <dbReference type="ARBA" id="ARBA00013297"/>
    </source>
</evidence>
<evidence type="ECO:0000256" key="6">
    <source>
        <dbReference type="ARBA" id="ARBA00022801"/>
    </source>
</evidence>
<dbReference type="Gene3D" id="3.90.79.10">
    <property type="entry name" value="Nucleoside Triphosphate Pyrophosphohydrolase"/>
    <property type="match status" value="1"/>
</dbReference>
<keyword evidence="5" id="KW-0479">Metal-binding</keyword>
<dbReference type="InterPro" id="IPR015797">
    <property type="entry name" value="NUDIX_hydrolase-like_dom_sf"/>
</dbReference>
<evidence type="ECO:0000256" key="11">
    <source>
        <dbReference type="ARBA" id="ARBA00033056"/>
    </source>
</evidence>
<dbReference type="SUPFAM" id="SSF55811">
    <property type="entry name" value="Nudix"/>
    <property type="match status" value="1"/>
</dbReference>
<gene>
    <name evidence="14" type="ORF">Q5Y72_12460</name>
</gene>
<dbReference type="PROSITE" id="PS51462">
    <property type="entry name" value="NUDIX"/>
    <property type="match status" value="1"/>
</dbReference>
<evidence type="ECO:0000256" key="10">
    <source>
        <dbReference type="ARBA" id="ARBA00030308"/>
    </source>
</evidence>
<dbReference type="InterPro" id="IPR000086">
    <property type="entry name" value="NUDIX_hydrolase_dom"/>
</dbReference>
<keyword evidence="6" id="KW-0378">Hydrolase</keyword>
<comment type="similarity">
    <text evidence="2">Belongs to the Nudix hydrolase family. NudF subfamily.</text>
</comment>
<evidence type="ECO:0000256" key="2">
    <source>
        <dbReference type="ARBA" id="ARBA00007482"/>
    </source>
</evidence>
<evidence type="ECO:0000256" key="8">
    <source>
        <dbReference type="ARBA" id="ARBA00025164"/>
    </source>
</evidence>
<accession>A0ABT9JDI7</accession>
<protein>
    <recommendedName>
        <fullName evidence="4">ADP-ribose pyrophosphatase</fullName>
        <ecNumber evidence="3">3.6.1.13</ecNumber>
    </recommendedName>
    <alternativeName>
        <fullName evidence="9">ADP-ribose diphosphatase</fullName>
    </alternativeName>
    <alternativeName>
        <fullName evidence="11">ADP-ribose phosphohydrolase</fullName>
    </alternativeName>
    <alternativeName>
        <fullName evidence="10">Adenosine diphosphoribose pyrophosphatase</fullName>
    </alternativeName>
</protein>
<dbReference type="InterPro" id="IPR004385">
    <property type="entry name" value="NDP_pyrophosphatase"/>
</dbReference>
<dbReference type="RefSeq" id="WP_305963741.1">
    <property type="nucleotide sequence ID" value="NZ_JAVAMQ010000010.1"/>
</dbReference>
<evidence type="ECO:0000256" key="1">
    <source>
        <dbReference type="ARBA" id="ARBA00001946"/>
    </source>
</evidence>
<dbReference type="PANTHER" id="PTHR11839:SF5">
    <property type="entry name" value="ADP-RIBOSE PYROPHOSPHATASE"/>
    <property type="match status" value="1"/>
</dbReference>
<proteinExistence type="inferred from homology"/>
<evidence type="ECO:0000256" key="12">
    <source>
        <dbReference type="ARBA" id="ARBA00049546"/>
    </source>
</evidence>
<dbReference type="NCBIfam" id="TIGR00052">
    <property type="entry name" value="nudix-type nucleoside diphosphatase, YffH/AdpP family"/>
    <property type="match status" value="1"/>
</dbReference>
<keyword evidence="15" id="KW-1185">Reference proteome</keyword>
<name>A0ABT9JDI7_9RHOB</name>
<dbReference type="EC" id="3.6.1.13" evidence="3"/>
<evidence type="ECO:0000256" key="9">
    <source>
        <dbReference type="ARBA" id="ARBA00030162"/>
    </source>
</evidence>
<dbReference type="InterPro" id="IPR020084">
    <property type="entry name" value="NUDIX_hydrolase_CS"/>
</dbReference>
<dbReference type="Pfam" id="PF00293">
    <property type="entry name" value="NUDIX"/>
    <property type="match status" value="1"/>
</dbReference>
<evidence type="ECO:0000256" key="5">
    <source>
        <dbReference type="ARBA" id="ARBA00022723"/>
    </source>
</evidence>